<accession>A0A2A4B2Q8</accession>
<evidence type="ECO:0000256" key="2">
    <source>
        <dbReference type="ARBA" id="ARBA00023125"/>
    </source>
</evidence>
<dbReference type="Gene3D" id="1.10.10.10">
    <property type="entry name" value="Winged helix-like DNA-binding domain superfamily/Winged helix DNA-binding domain"/>
    <property type="match status" value="1"/>
</dbReference>
<dbReference type="InterPro" id="IPR050707">
    <property type="entry name" value="HTH_MetabolicPath_Reg"/>
</dbReference>
<dbReference type="GO" id="GO:0045892">
    <property type="term" value="P:negative regulation of DNA-templated transcription"/>
    <property type="evidence" value="ECO:0007669"/>
    <property type="project" value="TreeGrafter"/>
</dbReference>
<feature type="domain" description="HTH iclR-type" evidence="4">
    <location>
        <begin position="22"/>
        <end position="82"/>
    </location>
</feature>
<dbReference type="Gene3D" id="3.30.450.40">
    <property type="match status" value="1"/>
</dbReference>
<dbReference type="PROSITE" id="PS51078">
    <property type="entry name" value="ICLR_ED"/>
    <property type="match status" value="1"/>
</dbReference>
<dbReference type="InterPro" id="IPR036390">
    <property type="entry name" value="WH_DNA-bd_sf"/>
</dbReference>
<gene>
    <name evidence="6" type="ORF">COC42_11045</name>
</gene>
<name>A0A2A4B2Q8_9SPHN</name>
<dbReference type="SUPFAM" id="SSF55781">
    <property type="entry name" value="GAF domain-like"/>
    <property type="match status" value="1"/>
</dbReference>
<evidence type="ECO:0000259" key="5">
    <source>
        <dbReference type="PROSITE" id="PS51078"/>
    </source>
</evidence>
<keyword evidence="7" id="KW-1185">Reference proteome</keyword>
<proteinExistence type="predicted"/>
<comment type="caution">
    <text evidence="6">The sequence shown here is derived from an EMBL/GenBank/DDBJ whole genome shotgun (WGS) entry which is preliminary data.</text>
</comment>
<dbReference type="OrthoDB" id="6057486at2"/>
<dbReference type="Proteomes" id="UP000218366">
    <property type="component" value="Unassembled WGS sequence"/>
</dbReference>
<evidence type="ECO:0000256" key="3">
    <source>
        <dbReference type="ARBA" id="ARBA00023163"/>
    </source>
</evidence>
<protein>
    <submittedName>
        <fullName evidence="6">IclR family transcriptional regulator</fullName>
    </submittedName>
</protein>
<dbReference type="InterPro" id="IPR014757">
    <property type="entry name" value="Tscrpt_reg_IclR_C"/>
</dbReference>
<feature type="domain" description="IclR-ED" evidence="5">
    <location>
        <begin position="83"/>
        <end position="261"/>
    </location>
</feature>
<reference evidence="6 7" key="1">
    <citation type="submission" date="2017-09" db="EMBL/GenBank/DDBJ databases">
        <title>Sphingomonas spermidinifaciens 9NM-10, whole genome shotgun sequence.</title>
        <authorList>
            <person name="Feng G."/>
            <person name="Zhu H."/>
        </authorList>
    </citation>
    <scope>NUCLEOTIDE SEQUENCE [LARGE SCALE GENOMIC DNA]</scope>
    <source>
        <strain evidence="6 7">9NM-10</strain>
    </source>
</reference>
<dbReference type="PANTHER" id="PTHR30136">
    <property type="entry name" value="HELIX-TURN-HELIX TRANSCRIPTIONAL REGULATOR, ICLR FAMILY"/>
    <property type="match status" value="1"/>
</dbReference>
<evidence type="ECO:0000313" key="7">
    <source>
        <dbReference type="Proteomes" id="UP000218366"/>
    </source>
</evidence>
<evidence type="ECO:0000313" key="6">
    <source>
        <dbReference type="EMBL" id="PCD02018.1"/>
    </source>
</evidence>
<dbReference type="InterPro" id="IPR036388">
    <property type="entry name" value="WH-like_DNA-bd_sf"/>
</dbReference>
<keyword evidence="3" id="KW-0804">Transcription</keyword>
<dbReference type="InterPro" id="IPR005471">
    <property type="entry name" value="Tscrpt_reg_IclR_N"/>
</dbReference>
<dbReference type="EMBL" id="NWMW01000002">
    <property type="protein sequence ID" value="PCD02018.1"/>
    <property type="molecule type" value="Genomic_DNA"/>
</dbReference>
<dbReference type="SMART" id="SM00346">
    <property type="entry name" value="HTH_ICLR"/>
    <property type="match status" value="1"/>
</dbReference>
<dbReference type="PANTHER" id="PTHR30136:SF7">
    <property type="entry name" value="HTH-TYPE TRANSCRIPTIONAL REGULATOR KDGR-RELATED"/>
    <property type="match status" value="1"/>
</dbReference>
<evidence type="ECO:0000259" key="4">
    <source>
        <dbReference type="PROSITE" id="PS51077"/>
    </source>
</evidence>
<dbReference type="GO" id="GO:0003700">
    <property type="term" value="F:DNA-binding transcription factor activity"/>
    <property type="evidence" value="ECO:0007669"/>
    <property type="project" value="TreeGrafter"/>
</dbReference>
<dbReference type="PROSITE" id="PS51077">
    <property type="entry name" value="HTH_ICLR"/>
    <property type="match status" value="1"/>
</dbReference>
<dbReference type="InterPro" id="IPR029016">
    <property type="entry name" value="GAF-like_dom_sf"/>
</dbReference>
<dbReference type="Pfam" id="PF09339">
    <property type="entry name" value="HTH_IclR"/>
    <property type="match status" value="1"/>
</dbReference>
<keyword evidence="2" id="KW-0238">DNA-binding</keyword>
<dbReference type="GO" id="GO:0003677">
    <property type="term" value="F:DNA binding"/>
    <property type="evidence" value="ECO:0007669"/>
    <property type="project" value="UniProtKB-KW"/>
</dbReference>
<dbReference type="Pfam" id="PF01614">
    <property type="entry name" value="IclR_C"/>
    <property type="match status" value="1"/>
</dbReference>
<sequence>MTGEGRLAGDDSKQAKSTTYRAPALEKGLEILTFLAQQEDPLTLTAIVQQMGKSSGELFRLLQVLQTHGFVAQSREGYVLTPKLLQIGMERPPLRNLVEVALPAMRRLANDTEQSCHLGLISGSEMVVIARMESRQRLGFSVRLGYRQPLHLTGSGMVLYAFQPPAIQAEWEASFSPRLSGSGLADFRRRASEVHAAGHAALPSAFTNGITDLSAPVMRGDRAAAALTIPFVEMRTQSVSMAAAATRLVEAAQAISESLTGSDSRV</sequence>
<dbReference type="SUPFAM" id="SSF46785">
    <property type="entry name" value="Winged helix' DNA-binding domain"/>
    <property type="match status" value="1"/>
</dbReference>
<evidence type="ECO:0000256" key="1">
    <source>
        <dbReference type="ARBA" id="ARBA00023015"/>
    </source>
</evidence>
<organism evidence="6 7">
    <name type="scientific">Sphingomonas spermidinifaciens</name>
    <dbReference type="NCBI Taxonomy" id="1141889"/>
    <lineage>
        <taxon>Bacteria</taxon>
        <taxon>Pseudomonadati</taxon>
        <taxon>Pseudomonadota</taxon>
        <taxon>Alphaproteobacteria</taxon>
        <taxon>Sphingomonadales</taxon>
        <taxon>Sphingomonadaceae</taxon>
        <taxon>Sphingomonas</taxon>
    </lineage>
</organism>
<dbReference type="AlphaFoldDB" id="A0A2A4B2Q8"/>
<keyword evidence="1" id="KW-0805">Transcription regulation</keyword>